<organism evidence="2 3">
    <name type="scientific">Geodermatophilus siccatus</name>
    <dbReference type="NCBI Taxonomy" id="1137991"/>
    <lineage>
        <taxon>Bacteria</taxon>
        <taxon>Bacillati</taxon>
        <taxon>Actinomycetota</taxon>
        <taxon>Actinomycetes</taxon>
        <taxon>Geodermatophilales</taxon>
        <taxon>Geodermatophilaceae</taxon>
        <taxon>Geodermatophilus</taxon>
    </lineage>
</organism>
<evidence type="ECO:0000313" key="2">
    <source>
        <dbReference type="EMBL" id="SDL57958.1"/>
    </source>
</evidence>
<dbReference type="EMBL" id="FNHE01000001">
    <property type="protein sequence ID" value="SDL57958.1"/>
    <property type="molecule type" value="Genomic_DNA"/>
</dbReference>
<feature type="compositionally biased region" description="Basic and acidic residues" evidence="1">
    <location>
        <begin position="34"/>
        <end position="43"/>
    </location>
</feature>
<dbReference type="STRING" id="1137991.SAMN05660642_00318"/>
<accession>A0A1G9L7J7</accession>
<evidence type="ECO:0000256" key="1">
    <source>
        <dbReference type="SAM" id="MobiDB-lite"/>
    </source>
</evidence>
<feature type="region of interest" description="Disordered" evidence="1">
    <location>
        <begin position="31"/>
        <end position="88"/>
    </location>
</feature>
<dbReference type="RefSeq" id="WP_091212882.1">
    <property type="nucleotide sequence ID" value="NZ_FNHE01000001.1"/>
</dbReference>
<name>A0A1G9L7J7_9ACTN</name>
<reference evidence="3" key="1">
    <citation type="submission" date="2016-10" db="EMBL/GenBank/DDBJ databases">
        <authorList>
            <person name="Varghese N."/>
            <person name="Submissions S."/>
        </authorList>
    </citation>
    <scope>NUCLEOTIDE SEQUENCE [LARGE SCALE GENOMIC DNA]</scope>
    <source>
        <strain evidence="3">DSM 45419</strain>
    </source>
</reference>
<proteinExistence type="predicted"/>
<keyword evidence="3" id="KW-1185">Reference proteome</keyword>
<feature type="compositionally biased region" description="Basic and acidic residues" evidence="1">
    <location>
        <begin position="56"/>
        <end position="88"/>
    </location>
</feature>
<evidence type="ECO:0000313" key="3">
    <source>
        <dbReference type="Proteomes" id="UP000198680"/>
    </source>
</evidence>
<protein>
    <submittedName>
        <fullName evidence="2">Uncharacterized protein</fullName>
    </submittedName>
</protein>
<gene>
    <name evidence="2" type="ORF">SAMN05660642_00318</name>
</gene>
<sequence length="88" mass="9902">MQERHRRLHLLLDAYGYDDDRSALRAAMATRARRNAEVTRRLADGGGPRRTPHPGDGSHRRAGHGDRVSGRHPPEVLTGCDRDRDRIG</sequence>
<dbReference type="Proteomes" id="UP000198680">
    <property type="component" value="Unassembled WGS sequence"/>
</dbReference>
<dbReference type="AlphaFoldDB" id="A0A1G9L7J7"/>